<dbReference type="EMBL" id="NEDP02001925">
    <property type="protein sequence ID" value="OWF52157.1"/>
    <property type="molecule type" value="Genomic_DNA"/>
</dbReference>
<feature type="domain" description="SRR1-like" evidence="3">
    <location>
        <begin position="77"/>
        <end position="242"/>
    </location>
</feature>
<reference evidence="4 5" key="1">
    <citation type="journal article" date="2017" name="Nat. Ecol. Evol.">
        <title>Scallop genome provides insights into evolution of bilaterian karyotype and development.</title>
        <authorList>
            <person name="Wang S."/>
            <person name="Zhang J."/>
            <person name="Jiao W."/>
            <person name="Li J."/>
            <person name="Xun X."/>
            <person name="Sun Y."/>
            <person name="Guo X."/>
            <person name="Huan P."/>
            <person name="Dong B."/>
            <person name="Zhang L."/>
            <person name="Hu X."/>
            <person name="Sun X."/>
            <person name="Wang J."/>
            <person name="Zhao C."/>
            <person name="Wang Y."/>
            <person name="Wang D."/>
            <person name="Huang X."/>
            <person name="Wang R."/>
            <person name="Lv J."/>
            <person name="Li Y."/>
            <person name="Zhang Z."/>
            <person name="Liu B."/>
            <person name="Lu W."/>
            <person name="Hui Y."/>
            <person name="Liang J."/>
            <person name="Zhou Z."/>
            <person name="Hou R."/>
            <person name="Li X."/>
            <person name="Liu Y."/>
            <person name="Li H."/>
            <person name="Ning X."/>
            <person name="Lin Y."/>
            <person name="Zhao L."/>
            <person name="Xing Q."/>
            <person name="Dou J."/>
            <person name="Li Y."/>
            <person name="Mao J."/>
            <person name="Guo H."/>
            <person name="Dou H."/>
            <person name="Li T."/>
            <person name="Mu C."/>
            <person name="Jiang W."/>
            <person name="Fu Q."/>
            <person name="Fu X."/>
            <person name="Miao Y."/>
            <person name="Liu J."/>
            <person name="Yu Q."/>
            <person name="Li R."/>
            <person name="Liao H."/>
            <person name="Li X."/>
            <person name="Kong Y."/>
            <person name="Jiang Z."/>
            <person name="Chourrout D."/>
            <person name="Li R."/>
            <person name="Bao Z."/>
        </authorList>
    </citation>
    <scope>NUCLEOTIDE SEQUENCE [LARGE SCALE GENOMIC DNA]</scope>
    <source>
        <strain evidence="4 5">PY_sf001</strain>
    </source>
</reference>
<dbReference type="Pfam" id="PF07985">
    <property type="entry name" value="SRR1"/>
    <property type="match status" value="1"/>
</dbReference>
<comment type="similarity">
    <text evidence="1">Belongs to the SRR1 family.</text>
</comment>
<dbReference type="PANTHER" id="PTHR28626:SF3">
    <property type="entry name" value="SRR1-LIKE PROTEIN"/>
    <property type="match status" value="1"/>
</dbReference>
<dbReference type="InterPro" id="IPR040044">
    <property type="entry name" value="SRR1L"/>
</dbReference>
<dbReference type="STRING" id="6573.A0A210QTW9"/>
<gene>
    <name evidence="4" type="ORF">KP79_PYT15715</name>
</gene>
<comment type="caution">
    <text evidence="4">The sequence shown here is derived from an EMBL/GenBank/DDBJ whole genome shotgun (WGS) entry which is preliminary data.</text>
</comment>
<protein>
    <submittedName>
        <fullName evidence="4">SRR1-like protein</fullName>
    </submittedName>
</protein>
<dbReference type="InterPro" id="IPR012942">
    <property type="entry name" value="SRR1-like"/>
</dbReference>
<dbReference type="OrthoDB" id="551431at2759"/>
<proteinExistence type="inferred from homology"/>
<organism evidence="4 5">
    <name type="scientific">Mizuhopecten yessoensis</name>
    <name type="common">Japanese scallop</name>
    <name type="synonym">Patinopecten yessoensis</name>
    <dbReference type="NCBI Taxonomy" id="6573"/>
    <lineage>
        <taxon>Eukaryota</taxon>
        <taxon>Metazoa</taxon>
        <taxon>Spiralia</taxon>
        <taxon>Lophotrochozoa</taxon>
        <taxon>Mollusca</taxon>
        <taxon>Bivalvia</taxon>
        <taxon>Autobranchia</taxon>
        <taxon>Pteriomorphia</taxon>
        <taxon>Pectinida</taxon>
        <taxon>Pectinoidea</taxon>
        <taxon>Pectinidae</taxon>
        <taxon>Mizuhopecten</taxon>
    </lineage>
</organism>
<dbReference type="AlphaFoldDB" id="A0A210QTW9"/>
<name>A0A210QTW9_MIZYE</name>
<dbReference type="GO" id="GO:0005634">
    <property type="term" value="C:nucleus"/>
    <property type="evidence" value="ECO:0007669"/>
    <property type="project" value="TreeGrafter"/>
</dbReference>
<dbReference type="GO" id="GO:0005737">
    <property type="term" value="C:cytoplasm"/>
    <property type="evidence" value="ECO:0007669"/>
    <property type="project" value="TreeGrafter"/>
</dbReference>
<feature type="region of interest" description="Disordered" evidence="2">
    <location>
        <begin position="255"/>
        <end position="279"/>
    </location>
</feature>
<dbReference type="PANTHER" id="PTHR28626">
    <property type="entry name" value="SRR1-LIKE PROTEIN"/>
    <property type="match status" value="1"/>
</dbReference>
<dbReference type="Proteomes" id="UP000242188">
    <property type="component" value="Unassembled WGS sequence"/>
</dbReference>
<keyword evidence="5" id="KW-1185">Reference proteome</keyword>
<evidence type="ECO:0000256" key="2">
    <source>
        <dbReference type="SAM" id="MobiDB-lite"/>
    </source>
</evidence>
<sequence>MTDDFQVVKTKRSRKVKSRGGCTGACPEAVTQSFQEIDITRTLQKITESRNDLTSSEFYTLVTDLITKVLHSEGDDKDTKIPRSEVICYGLGNFSECIIARYQLCLLMALREHLKIVASDCHLYDPKFRAGEIDILSEMGFRVIDKNEEGKRPCAVDTKTLFYMPHCGKSLCNNLLWANWDRQRLANMVVIGNSFSSILDNTPGRLLEETGGYIQRLHPYCTEVPLPTTFKFTDIFNDTSIHSFPANKLQNAPEELWDSPSEPHYEDDDVEFISNKLPT</sequence>
<evidence type="ECO:0000256" key="1">
    <source>
        <dbReference type="ARBA" id="ARBA00009856"/>
    </source>
</evidence>
<accession>A0A210QTW9</accession>
<evidence type="ECO:0000313" key="5">
    <source>
        <dbReference type="Proteomes" id="UP000242188"/>
    </source>
</evidence>
<evidence type="ECO:0000313" key="4">
    <source>
        <dbReference type="EMBL" id="OWF52157.1"/>
    </source>
</evidence>
<evidence type="ECO:0000259" key="3">
    <source>
        <dbReference type="Pfam" id="PF07985"/>
    </source>
</evidence>